<accession>A0ABM9D2G8</accession>
<gene>
    <name evidence="2" type="ORF">LMG032447_00421</name>
</gene>
<keyword evidence="1" id="KW-1133">Transmembrane helix</keyword>
<feature type="transmembrane region" description="Helical" evidence="1">
    <location>
        <begin position="9"/>
        <end position="30"/>
    </location>
</feature>
<comment type="caution">
    <text evidence="2">The sequence shown here is derived from an EMBL/GenBank/DDBJ whole genome shotgun (WGS) entry which is preliminary data.</text>
</comment>
<dbReference type="EMBL" id="CAKOEU010000002">
    <property type="protein sequence ID" value="CAH1851844.1"/>
    <property type="molecule type" value="Genomic_DNA"/>
</dbReference>
<dbReference type="SUPFAM" id="SSF63825">
    <property type="entry name" value="YWTD domain"/>
    <property type="match status" value="1"/>
</dbReference>
<evidence type="ECO:0000256" key="1">
    <source>
        <dbReference type="SAM" id="Phobius"/>
    </source>
</evidence>
<dbReference type="RefSeq" id="WP_248705861.1">
    <property type="nucleotide sequence ID" value="NZ_CAKOET010000002.1"/>
</dbReference>
<evidence type="ECO:0000313" key="3">
    <source>
        <dbReference type="Proteomes" id="UP000838102"/>
    </source>
</evidence>
<proteinExistence type="predicted"/>
<keyword evidence="1" id="KW-0812">Transmembrane</keyword>
<protein>
    <submittedName>
        <fullName evidence="2">Uncharacterized protein</fullName>
    </submittedName>
</protein>
<organism evidence="2 3">
    <name type="scientific">Convivina praedatoris</name>
    <dbReference type="NCBI Taxonomy" id="2880963"/>
    <lineage>
        <taxon>Bacteria</taxon>
        <taxon>Bacillati</taxon>
        <taxon>Bacillota</taxon>
        <taxon>Bacilli</taxon>
        <taxon>Lactobacillales</taxon>
        <taxon>Lactobacillaceae</taxon>
        <taxon>Convivina</taxon>
    </lineage>
</organism>
<evidence type="ECO:0000313" key="2">
    <source>
        <dbReference type="EMBL" id="CAH1851844.1"/>
    </source>
</evidence>
<name>A0ABM9D2G8_9LACO</name>
<dbReference type="Proteomes" id="UP000838102">
    <property type="component" value="Unassembled WGS sequence"/>
</dbReference>
<keyword evidence="1" id="KW-0472">Membrane</keyword>
<sequence>MIKKRNKGSFIYVSVILILFICFSIGIAQIDRTDKYKRMIASAKDVPMWQADTHELVSEAEFKHNFEIANHQGNKDARVPTDNITSIVMPGLRGAWSVDHKTKRASFGNNWVPQGITQNSSYFFISLYDGDHKRNSLIIVIDKQNRQYVKSLILDSKSHVGGLAYDVEHDRLWWSNDGTQFAGLSYAYLSDIKQYQPTEEEPTLKSQRIAIPWASRTSGIAYHNHEMFIVKYGLNVANRTIAVMAFNPDTGLPSDNQQVQVVYKGTSLQEYIETLIKEKKIKSVASGFDRMQGLAITKYNLALITQSNGDDNSVLMVVQPNGKTGSKFDYTDDVAGAKKIVLPPSVEQVNTNNNNSMSLIFESGAKMYREQGQVSKRAKIIDRIVTIPITVSQE</sequence>
<reference evidence="2" key="1">
    <citation type="submission" date="2022-03" db="EMBL/GenBank/DDBJ databases">
        <authorList>
            <person name="Hettiarachchi G."/>
        </authorList>
    </citation>
    <scope>NUCLEOTIDE SEQUENCE</scope>
    <source>
        <strain evidence="2">LMG 32447</strain>
    </source>
</reference>
<keyword evidence="3" id="KW-1185">Reference proteome</keyword>